<dbReference type="PANTHER" id="PTHR31338">
    <property type="entry name" value="POLYKETIDE CYCLASE/DEHYDRASE AND LIPID TRANSPORT SUPERFAMILY PROTEIN"/>
    <property type="match status" value="1"/>
</dbReference>
<dbReference type="CDD" id="cd07816">
    <property type="entry name" value="Bet_v1-like"/>
    <property type="match status" value="1"/>
</dbReference>
<feature type="domain" description="Bet v I/Major latex protein" evidence="2">
    <location>
        <begin position="4"/>
        <end position="154"/>
    </location>
</feature>
<organism evidence="3">
    <name type="scientific">Lotus japonicus</name>
    <name type="common">Lotus corniculatus var. japonicus</name>
    <dbReference type="NCBI Taxonomy" id="34305"/>
    <lineage>
        <taxon>Eukaryota</taxon>
        <taxon>Viridiplantae</taxon>
        <taxon>Streptophyta</taxon>
        <taxon>Embryophyta</taxon>
        <taxon>Tracheophyta</taxon>
        <taxon>Spermatophyta</taxon>
        <taxon>Magnoliopsida</taxon>
        <taxon>eudicotyledons</taxon>
        <taxon>Gunneridae</taxon>
        <taxon>Pentapetalae</taxon>
        <taxon>rosids</taxon>
        <taxon>fabids</taxon>
        <taxon>Fabales</taxon>
        <taxon>Fabaceae</taxon>
        <taxon>Papilionoideae</taxon>
        <taxon>50 kb inversion clade</taxon>
        <taxon>NPAAA clade</taxon>
        <taxon>Hologalegina</taxon>
        <taxon>robinioid clade</taxon>
        <taxon>Loteae</taxon>
        <taxon>Lotus</taxon>
    </lineage>
</organism>
<protein>
    <recommendedName>
        <fullName evidence="2">Bet v I/Major latex protein domain-containing protein</fullName>
    </recommendedName>
</protein>
<dbReference type="Gene3D" id="3.30.530.20">
    <property type="match status" value="1"/>
</dbReference>
<name>I3S4F2_LOTJA</name>
<dbReference type="RefSeq" id="XP_057457650.1">
    <property type="nucleotide sequence ID" value="XM_057601667.1"/>
</dbReference>
<dbReference type="InterPro" id="IPR023393">
    <property type="entry name" value="START-like_dom_sf"/>
</dbReference>
<dbReference type="GO" id="GO:0006952">
    <property type="term" value="P:defense response"/>
    <property type="evidence" value="ECO:0007669"/>
    <property type="project" value="InterPro"/>
</dbReference>
<dbReference type="OrthoDB" id="1847301at2759"/>
<reference evidence="3" key="1">
    <citation type="submission" date="2012-05" db="EMBL/GenBank/DDBJ databases">
        <authorList>
            <person name="Krishnakumar V."/>
            <person name="Cheung F."/>
            <person name="Xiao Y."/>
            <person name="Chan A."/>
            <person name="Moskal W.A."/>
            <person name="Town C.D."/>
        </authorList>
    </citation>
    <scope>NUCLEOTIDE SEQUENCE</scope>
</reference>
<dbReference type="InterPro" id="IPR052006">
    <property type="entry name" value="MLP-like"/>
</dbReference>
<evidence type="ECO:0000313" key="3">
    <source>
        <dbReference type="EMBL" id="AFK35144.1"/>
    </source>
</evidence>
<proteinExistence type="evidence at transcript level"/>
<dbReference type="SMART" id="SM01037">
    <property type="entry name" value="Bet_v_1"/>
    <property type="match status" value="1"/>
</dbReference>
<dbReference type="PANTHER" id="PTHR31338:SF16">
    <property type="entry name" value="POLYKETIDE CYCLASE_DEHYDRASE AND LIPID TRANSPORT SUPERFAMILY PROTEIN"/>
    <property type="match status" value="1"/>
</dbReference>
<evidence type="ECO:0000256" key="1">
    <source>
        <dbReference type="ARBA" id="ARBA00038242"/>
    </source>
</evidence>
<dbReference type="KEGG" id="lja:130748450"/>
<sequence length="154" mass="17503">MALVLKGKVITELGIRSPASSFFSVFIKQLHNLQNIAGKVHEAKVHQGDDWHGTDTVKIWTVTLDRKVQTLKESIEVIDEQNKSATFSVFDGEVSKNYKTLKINLQVIDKDDTDGVAKWTFDYEKLNENIAPPYHFLDYITEITKDVDAHLLKA</sequence>
<dbReference type="SUPFAM" id="SSF55961">
    <property type="entry name" value="Bet v1-like"/>
    <property type="match status" value="1"/>
</dbReference>
<dbReference type="GeneID" id="130748450"/>
<dbReference type="InterPro" id="IPR000916">
    <property type="entry name" value="Bet_v_I/MLP"/>
</dbReference>
<accession>I3S4F2</accession>
<dbReference type="EMBL" id="BT135349">
    <property type="protein sequence ID" value="AFK35144.1"/>
    <property type="molecule type" value="mRNA"/>
</dbReference>
<dbReference type="AlphaFoldDB" id="I3S4F2"/>
<comment type="similarity">
    <text evidence="1">Belongs to the MLP family.</text>
</comment>
<evidence type="ECO:0000259" key="2">
    <source>
        <dbReference type="SMART" id="SM01037"/>
    </source>
</evidence>
<dbReference type="Pfam" id="PF00407">
    <property type="entry name" value="Bet_v_1"/>
    <property type="match status" value="1"/>
</dbReference>